<dbReference type="InterPro" id="IPR008565">
    <property type="entry name" value="TtsA-like_GH18_dom"/>
</dbReference>
<dbReference type="KEGG" id="bmet:BMMGA3_15610"/>
<reference evidence="3 4" key="1">
    <citation type="journal article" date="2015" name="BMC Genomics">
        <title>Transcriptome analysis of thermophilic methylotrophic Bacillus methanolicus MGA3 using RNA-sequencing provides detailed insights into its previously uncharted transcriptional landscape.</title>
        <authorList>
            <person name="Irla M."/>
            <person name="Neshat A."/>
            <person name="Brautaset T."/>
            <person name="Ruckert C."/>
            <person name="Kalinowski J."/>
            <person name="Wendisch V.F."/>
        </authorList>
    </citation>
    <scope>NUCLEOTIDE SEQUENCE [LARGE SCALE GENOMIC DNA]</scope>
    <source>
        <strain evidence="4">MGA3 / ATCC 53907</strain>
    </source>
</reference>
<accession>I3EBC4</accession>
<dbReference type="HOGENOM" id="CLU_695703_0_0_9"/>
<dbReference type="OrthoDB" id="9794294at2"/>
<dbReference type="AlphaFoldDB" id="I3EBC4"/>
<dbReference type="CDD" id="cd13926">
    <property type="entry name" value="N-acetylmuramidase_GH108"/>
    <property type="match status" value="1"/>
</dbReference>
<evidence type="ECO:0000259" key="1">
    <source>
        <dbReference type="Pfam" id="PF05838"/>
    </source>
</evidence>
<evidence type="ECO:0000259" key="2">
    <source>
        <dbReference type="Pfam" id="PF09374"/>
    </source>
</evidence>
<feature type="domain" description="TtsA-like Glycoside hydrolase family 108" evidence="1">
    <location>
        <begin position="221"/>
        <end position="305"/>
    </location>
</feature>
<dbReference type="eggNOG" id="COG3926">
    <property type="taxonomic scope" value="Bacteria"/>
</dbReference>
<dbReference type="Proteomes" id="UP000027602">
    <property type="component" value="Chromosome"/>
</dbReference>
<organism evidence="3 4">
    <name type="scientific">Bacillus methanolicus (strain MGA3 / ATCC 53907)</name>
    <dbReference type="NCBI Taxonomy" id="796606"/>
    <lineage>
        <taxon>Bacteria</taxon>
        <taxon>Bacillati</taxon>
        <taxon>Bacillota</taxon>
        <taxon>Bacilli</taxon>
        <taxon>Bacillales</taxon>
        <taxon>Bacillaceae</taxon>
        <taxon>Bacillus</taxon>
    </lineage>
</organism>
<name>I3EBC4_BACMM</name>
<gene>
    <name evidence="3" type="ORF">BMMGA3_15610</name>
</gene>
<dbReference type="Pfam" id="PF09374">
    <property type="entry name" value="PG_binding_3"/>
    <property type="match status" value="1"/>
</dbReference>
<feature type="domain" description="Peptidoglycan binding" evidence="2">
    <location>
        <begin position="316"/>
        <end position="383"/>
    </location>
</feature>
<dbReference type="InterPro" id="IPR018537">
    <property type="entry name" value="Peptidoglycan-bd_3"/>
</dbReference>
<evidence type="ECO:0000313" key="4">
    <source>
        <dbReference type="Proteomes" id="UP000027602"/>
    </source>
</evidence>
<dbReference type="EMBL" id="CP007739">
    <property type="protein sequence ID" value="AIE61475.1"/>
    <property type="molecule type" value="Genomic_DNA"/>
</dbReference>
<keyword evidence="4" id="KW-1185">Reference proteome</keyword>
<dbReference type="SUPFAM" id="SSF53955">
    <property type="entry name" value="Lysozyme-like"/>
    <property type="match status" value="1"/>
</dbReference>
<evidence type="ECO:0000313" key="3">
    <source>
        <dbReference type="EMBL" id="AIE61475.1"/>
    </source>
</evidence>
<dbReference type="InterPro" id="IPR023346">
    <property type="entry name" value="Lysozyme-like_dom_sf"/>
</dbReference>
<dbReference type="Gene3D" id="1.20.141.10">
    <property type="entry name" value="Chitosanase, subunit A, domain 1"/>
    <property type="match status" value="1"/>
</dbReference>
<dbReference type="RefSeq" id="WP_003346672.1">
    <property type="nucleotide sequence ID" value="NZ_ADWW01000001.1"/>
</dbReference>
<protein>
    <submittedName>
        <fullName evidence="3">Putative secreted protein</fullName>
    </submittedName>
</protein>
<sequence>MFRKYKLIVFITSFLLLFTLVFPFTPSDVKAAENYYTNTNQLQLVETITLYDSPTSKPLSAKVAPQTVNVISNWVKIKTWLGEKWIHLTERKVQIKLTEITDLYDQPNGKKNQALAPQTVNVLEESNGWFKINTWIGEKWIHPSNAVILLTVNQTTSLYDSPEGKKLNASIAPQTVTVIEDWYKINTWLGAKWIMLNGSESASKPPTGNFSEKDIFAEALAFTLGVEGGYVNDPSDYGGPTNLGITQDTYNRYLALKGKKSKNVKYITFEEAKEAYYLLYWKPSNAHRMDRALAIVMFDTAVNLGLHGDAKKAGGAIKHLQKALNITADGVWGPATEKAFAAVPKSKHNELALKIISYNKAFRYERVKQDPKQRKYLEGWLNRDNKLENYIKRIIN</sequence>
<dbReference type="Pfam" id="PF05838">
    <property type="entry name" value="Glyco_hydro_108"/>
    <property type="match status" value="1"/>
</dbReference>
<proteinExistence type="predicted"/>